<evidence type="ECO:0000256" key="2">
    <source>
        <dbReference type="ARBA" id="ARBA00022729"/>
    </source>
</evidence>
<organism evidence="7 8">
    <name type="scientific">Mya arenaria</name>
    <name type="common">Soft-shell clam</name>
    <dbReference type="NCBI Taxonomy" id="6604"/>
    <lineage>
        <taxon>Eukaryota</taxon>
        <taxon>Metazoa</taxon>
        <taxon>Spiralia</taxon>
        <taxon>Lophotrochozoa</taxon>
        <taxon>Mollusca</taxon>
        <taxon>Bivalvia</taxon>
        <taxon>Autobranchia</taxon>
        <taxon>Heteroconchia</taxon>
        <taxon>Euheterodonta</taxon>
        <taxon>Imparidentia</taxon>
        <taxon>Neoheterodontei</taxon>
        <taxon>Myida</taxon>
        <taxon>Myoidea</taxon>
        <taxon>Myidae</taxon>
        <taxon>Mya</taxon>
    </lineage>
</organism>
<evidence type="ECO:0000256" key="4">
    <source>
        <dbReference type="SAM" id="MobiDB-lite"/>
    </source>
</evidence>
<evidence type="ECO:0000259" key="6">
    <source>
        <dbReference type="Pfam" id="PF01064"/>
    </source>
</evidence>
<feature type="non-terminal residue" evidence="7">
    <location>
        <position position="1"/>
    </location>
</feature>
<feature type="region of interest" description="Disordered" evidence="4">
    <location>
        <begin position="178"/>
        <end position="207"/>
    </location>
</feature>
<evidence type="ECO:0000256" key="1">
    <source>
        <dbReference type="ARBA" id="ARBA00004370"/>
    </source>
</evidence>
<evidence type="ECO:0000256" key="3">
    <source>
        <dbReference type="ARBA" id="ARBA00023136"/>
    </source>
</evidence>
<evidence type="ECO:0000313" key="8">
    <source>
        <dbReference type="Proteomes" id="UP001164746"/>
    </source>
</evidence>
<keyword evidence="5" id="KW-0812">Transmembrane</keyword>
<dbReference type="Pfam" id="PF01064">
    <property type="entry name" value="Activin_recp"/>
    <property type="match status" value="1"/>
</dbReference>
<evidence type="ECO:0000256" key="5">
    <source>
        <dbReference type="SAM" id="Phobius"/>
    </source>
</evidence>
<keyword evidence="5" id="KW-1133">Transmembrane helix</keyword>
<dbReference type="Gene3D" id="2.10.60.10">
    <property type="entry name" value="CD59"/>
    <property type="match status" value="1"/>
</dbReference>
<keyword evidence="8" id="KW-1185">Reference proteome</keyword>
<name>A0ABY7DA06_MYAAR</name>
<sequence length="207" mass="23919">KIRCACSTLDCYAERRKFCEADTQCYVENLSSVVTRGCIDDKTPILCDNRKSTKLAHLDFPLLYCCKEEFCNRRVVPTEQPSVAPDLNHSNDDDVNPYVRYEYEDEEEKERQPCQNTSDSKLNPIYIAVPIAGVCVLLGLIIFAMYLLRRRNDMYAQYDAYRYQEHMATLANKQNEAKMTQSCETPNRCTDSERSSQGSETKLFLNK</sequence>
<dbReference type="InterPro" id="IPR000472">
    <property type="entry name" value="Activin_recp"/>
</dbReference>
<protein>
    <submittedName>
        <fullName evidence="7">BAMBI-like protein</fullName>
    </submittedName>
</protein>
<keyword evidence="2" id="KW-0732">Signal</keyword>
<feature type="compositionally biased region" description="Polar residues" evidence="4">
    <location>
        <begin position="178"/>
        <end position="200"/>
    </location>
</feature>
<proteinExistence type="predicted"/>
<dbReference type="InterPro" id="IPR045860">
    <property type="entry name" value="Snake_toxin-like_sf"/>
</dbReference>
<accession>A0ABY7DA06</accession>
<feature type="transmembrane region" description="Helical" evidence="5">
    <location>
        <begin position="125"/>
        <end position="148"/>
    </location>
</feature>
<dbReference type="EMBL" id="CP111012">
    <property type="protein sequence ID" value="WAQ94098.1"/>
    <property type="molecule type" value="Genomic_DNA"/>
</dbReference>
<feature type="domain" description="Activin types I and II receptor" evidence="6">
    <location>
        <begin position="2"/>
        <end position="73"/>
    </location>
</feature>
<keyword evidence="3 5" id="KW-0472">Membrane</keyword>
<comment type="subcellular location">
    <subcellularLocation>
        <location evidence="1">Membrane</location>
    </subcellularLocation>
</comment>
<dbReference type="Proteomes" id="UP001164746">
    <property type="component" value="Chromosome 1"/>
</dbReference>
<evidence type="ECO:0000313" key="7">
    <source>
        <dbReference type="EMBL" id="WAQ94098.1"/>
    </source>
</evidence>
<gene>
    <name evidence="7" type="ORF">MAR_006569</name>
</gene>
<reference evidence="7" key="1">
    <citation type="submission" date="2022-11" db="EMBL/GenBank/DDBJ databases">
        <title>Centuries of genome instability and evolution in soft-shell clam transmissible cancer (bioRxiv).</title>
        <authorList>
            <person name="Hart S.F.M."/>
            <person name="Yonemitsu M.A."/>
            <person name="Giersch R.M."/>
            <person name="Beal B.F."/>
            <person name="Arriagada G."/>
            <person name="Davis B.W."/>
            <person name="Ostrander E.A."/>
            <person name="Goff S.P."/>
            <person name="Metzger M.J."/>
        </authorList>
    </citation>
    <scope>NUCLEOTIDE SEQUENCE</scope>
    <source>
        <strain evidence="7">MELC-2E11</strain>
        <tissue evidence="7">Siphon/mantle</tissue>
    </source>
</reference>